<dbReference type="EMBL" id="KN818240">
    <property type="protein sequence ID" value="KIL65807.1"/>
    <property type="molecule type" value="Genomic_DNA"/>
</dbReference>
<accession>A0A0C2WVK1</accession>
<organism evidence="2 3">
    <name type="scientific">Amanita muscaria (strain Koide BX008)</name>
    <dbReference type="NCBI Taxonomy" id="946122"/>
    <lineage>
        <taxon>Eukaryota</taxon>
        <taxon>Fungi</taxon>
        <taxon>Dikarya</taxon>
        <taxon>Basidiomycota</taxon>
        <taxon>Agaricomycotina</taxon>
        <taxon>Agaricomycetes</taxon>
        <taxon>Agaricomycetidae</taxon>
        <taxon>Agaricales</taxon>
        <taxon>Pluteineae</taxon>
        <taxon>Amanitaceae</taxon>
        <taxon>Amanita</taxon>
    </lineage>
</organism>
<sequence>MHILKFKAKRLTFLPLKFSVMSPRTSLLWKREGRHLVTISPKKTRSLSSLPTEMLLEIVSHVPAPSIPFANYGPPDVSSMERKQLLLNLTQVCRSLRYALLPILWETVEACTVKGASVFATNIDPKWWRLVANRLSKQLQVVTNIRPDWAPYIRTVNVTITPFNADMLVPELARCLALMPNLRTIQITTLWWINGARVKGQNGYYTYSDSLFENTFTGYTFPSVQYVALPTAAVSLLACFPEVRSVFQGDAFRPDSDVAKFVEKIADHCPKVEYFAWATGAYCMTKISDLEMFFYSQANLHAPAFLTVVDRLTNLRRVQLYTMYHNTVGL</sequence>
<evidence type="ECO:0000259" key="1">
    <source>
        <dbReference type="Pfam" id="PF12937"/>
    </source>
</evidence>
<dbReference type="Proteomes" id="UP000054549">
    <property type="component" value="Unassembled WGS sequence"/>
</dbReference>
<name>A0A0C2WVK1_AMAMK</name>
<feature type="domain" description="F-box" evidence="1">
    <location>
        <begin position="47"/>
        <end position="107"/>
    </location>
</feature>
<evidence type="ECO:0000313" key="2">
    <source>
        <dbReference type="EMBL" id="KIL65807.1"/>
    </source>
</evidence>
<protein>
    <recommendedName>
        <fullName evidence="1">F-box domain-containing protein</fullName>
    </recommendedName>
</protein>
<dbReference type="InParanoid" id="A0A0C2WVK1"/>
<evidence type="ECO:0000313" key="3">
    <source>
        <dbReference type="Proteomes" id="UP000054549"/>
    </source>
</evidence>
<reference evidence="2 3" key="1">
    <citation type="submission" date="2014-04" db="EMBL/GenBank/DDBJ databases">
        <title>Evolutionary Origins and Diversification of the Mycorrhizal Mutualists.</title>
        <authorList>
            <consortium name="DOE Joint Genome Institute"/>
            <consortium name="Mycorrhizal Genomics Consortium"/>
            <person name="Kohler A."/>
            <person name="Kuo A."/>
            <person name="Nagy L.G."/>
            <person name="Floudas D."/>
            <person name="Copeland A."/>
            <person name="Barry K.W."/>
            <person name="Cichocki N."/>
            <person name="Veneault-Fourrey C."/>
            <person name="LaButti K."/>
            <person name="Lindquist E.A."/>
            <person name="Lipzen A."/>
            <person name="Lundell T."/>
            <person name="Morin E."/>
            <person name="Murat C."/>
            <person name="Riley R."/>
            <person name="Ohm R."/>
            <person name="Sun H."/>
            <person name="Tunlid A."/>
            <person name="Henrissat B."/>
            <person name="Grigoriev I.V."/>
            <person name="Hibbett D.S."/>
            <person name="Martin F."/>
        </authorList>
    </citation>
    <scope>NUCLEOTIDE SEQUENCE [LARGE SCALE GENOMIC DNA]</scope>
    <source>
        <strain evidence="2 3">Koide BX008</strain>
    </source>
</reference>
<gene>
    <name evidence="2" type="ORF">M378DRAFT_10642</name>
</gene>
<dbReference type="HOGENOM" id="CLU_841902_0_0_1"/>
<dbReference type="Pfam" id="PF12937">
    <property type="entry name" value="F-box-like"/>
    <property type="match status" value="1"/>
</dbReference>
<dbReference type="OrthoDB" id="2891411at2759"/>
<dbReference type="InterPro" id="IPR001810">
    <property type="entry name" value="F-box_dom"/>
</dbReference>
<dbReference type="AlphaFoldDB" id="A0A0C2WVK1"/>
<keyword evidence="3" id="KW-1185">Reference proteome</keyword>
<proteinExistence type="predicted"/>